<dbReference type="EMBL" id="JAERSG010000002">
    <property type="protein sequence ID" value="MBL0747811.1"/>
    <property type="molecule type" value="Genomic_DNA"/>
</dbReference>
<dbReference type="Proteomes" id="UP000636918">
    <property type="component" value="Unassembled WGS sequence"/>
</dbReference>
<organism evidence="1 2">
    <name type="scientific">Nocardioides baculatus</name>
    <dbReference type="NCBI Taxonomy" id="2801337"/>
    <lineage>
        <taxon>Bacteria</taxon>
        <taxon>Bacillati</taxon>
        <taxon>Actinomycetota</taxon>
        <taxon>Actinomycetes</taxon>
        <taxon>Propionibacteriales</taxon>
        <taxon>Nocardioidaceae</taxon>
        <taxon>Nocardioides</taxon>
    </lineage>
</organism>
<proteinExistence type="predicted"/>
<evidence type="ECO:0000313" key="1">
    <source>
        <dbReference type="EMBL" id="MBL0747811.1"/>
    </source>
</evidence>
<evidence type="ECO:0000313" key="2">
    <source>
        <dbReference type="Proteomes" id="UP000636918"/>
    </source>
</evidence>
<comment type="caution">
    <text evidence="1">The sequence shown here is derived from an EMBL/GenBank/DDBJ whole genome shotgun (WGS) entry which is preliminary data.</text>
</comment>
<name>A0ABS1L7X8_9ACTN</name>
<reference evidence="1 2" key="1">
    <citation type="submission" date="2021-01" db="EMBL/GenBank/DDBJ databases">
        <title>Genome seq and assembly of Nocardiodes sp. G10.</title>
        <authorList>
            <person name="Chhetri G."/>
        </authorList>
    </citation>
    <scope>NUCLEOTIDE SEQUENCE [LARGE SCALE GENOMIC DNA]</scope>
    <source>
        <strain evidence="1 2">G10</strain>
    </source>
</reference>
<protein>
    <submittedName>
        <fullName evidence="1">Uncharacterized protein</fullName>
    </submittedName>
</protein>
<sequence>MNDDAGRLPLDSPRWSQLWTRMGPGAYPVPQALRALDDNPSDLELFQEMWPEICAEETTYDAAFAAAPYLMDLAARLDSSEADTYLIVGGLIATYAAEVPSDLEPAFRSAMQRGLTLALERLQHCETNADLRYLLASVAAMKGRTDLAAVLQDLDAIQEPCTTCGTVVHPSALEAVIDRDLSS</sequence>
<accession>A0ABS1L7X8</accession>
<keyword evidence="2" id="KW-1185">Reference proteome</keyword>
<gene>
    <name evidence="1" type="ORF">JI751_09325</name>
</gene>
<dbReference type="RefSeq" id="WP_201935682.1">
    <property type="nucleotide sequence ID" value="NZ_JAERSG010000002.1"/>
</dbReference>